<reference evidence="7" key="1">
    <citation type="journal article" date="2019" name="Int. J. Syst. Evol. Microbiol.">
        <title>The Global Catalogue of Microorganisms (GCM) 10K type strain sequencing project: providing services to taxonomists for standard genome sequencing and annotation.</title>
        <authorList>
            <consortium name="The Broad Institute Genomics Platform"/>
            <consortium name="The Broad Institute Genome Sequencing Center for Infectious Disease"/>
            <person name="Wu L."/>
            <person name="Ma J."/>
        </authorList>
    </citation>
    <scope>NUCLEOTIDE SEQUENCE [LARGE SCALE GENOMIC DNA]</scope>
    <source>
        <strain evidence="7">JCM 3369</strain>
    </source>
</reference>
<sequence length="477" mass="50125">MTETERPAAGGPRPLTADDRERLGARAAERAAELAADGVVAVALTWVDVGGIARTKAVPVQRLEHAAAWGVGMSPVFDTYLLDDSMVAREHVGGPVGDLRLHPDVDRIVPLAALPGWALAPADRYAQDGSVHPLDARAVLRREVARLASQGWSARAAFEVEWVVSDGDGPGFTPACNGPAYGMTRITELAEYLRELLKAFAASGVAVEQIHPEYAAGQYEVSVAAEDPVGAADTTVLVRETIRAVSLDHGLVASFSPKVEADSVGNGGHVHLSLWRDDPAEGPVNAMSGGNGPYGMSAAGEAFAAGILVRLPALLAVGAPTVASYLRLVPSHWAGAFACWGLENREAALRFVTGAQGERARAANLEIKPFDAAANPYLALAAVLAAGRYGIGSEFLLPDPVEVDPASLSPLERIERGIDPLPSSLEEAVAAFASDPVLTEALGEAVVDTVRSVRHGEIDLLEDATPEQIAEATRWRH</sequence>
<comment type="caution">
    <text evidence="6">The sequence shown here is derived from an EMBL/GenBank/DDBJ whole genome shotgun (WGS) entry which is preliminary data.</text>
</comment>
<dbReference type="EMBL" id="JBHSXS010000053">
    <property type="protein sequence ID" value="MFC6886397.1"/>
    <property type="molecule type" value="Genomic_DNA"/>
</dbReference>
<dbReference type="PANTHER" id="PTHR43785">
    <property type="entry name" value="GAMMA-GLUTAMYLPUTRESCINE SYNTHETASE"/>
    <property type="match status" value="1"/>
</dbReference>
<dbReference type="Proteomes" id="UP001596380">
    <property type="component" value="Unassembled WGS sequence"/>
</dbReference>
<dbReference type="InterPro" id="IPR008146">
    <property type="entry name" value="Gln_synth_cat_dom"/>
</dbReference>
<keyword evidence="2" id="KW-0436">Ligase</keyword>
<dbReference type="Gene3D" id="3.10.20.70">
    <property type="entry name" value="Glutamine synthetase, N-terminal domain"/>
    <property type="match status" value="1"/>
</dbReference>
<dbReference type="SUPFAM" id="SSF55931">
    <property type="entry name" value="Glutamine synthetase/guanido kinase"/>
    <property type="match status" value="1"/>
</dbReference>
<name>A0ABW2CX21_9ACTN</name>
<protein>
    <submittedName>
        <fullName evidence="6">Glutamine synthetase</fullName>
    </submittedName>
</protein>
<evidence type="ECO:0000313" key="7">
    <source>
        <dbReference type="Proteomes" id="UP001596380"/>
    </source>
</evidence>
<dbReference type="InterPro" id="IPR014746">
    <property type="entry name" value="Gln_synth/guanido_kin_cat_dom"/>
</dbReference>
<keyword evidence="7" id="KW-1185">Reference proteome</keyword>
<evidence type="ECO:0000256" key="1">
    <source>
        <dbReference type="ARBA" id="ARBA00009897"/>
    </source>
</evidence>
<evidence type="ECO:0000259" key="5">
    <source>
        <dbReference type="PROSITE" id="PS51987"/>
    </source>
</evidence>
<feature type="domain" description="GS catalytic" evidence="5">
    <location>
        <begin position="136"/>
        <end position="477"/>
    </location>
</feature>
<proteinExistence type="inferred from homology"/>
<dbReference type="PROSITE" id="PS51987">
    <property type="entry name" value="GS_CATALYTIC"/>
    <property type="match status" value="1"/>
</dbReference>
<dbReference type="SMART" id="SM01230">
    <property type="entry name" value="Gln-synt_C"/>
    <property type="match status" value="1"/>
</dbReference>
<organism evidence="6 7">
    <name type="scientific">Actinomadura yumaensis</name>
    <dbReference type="NCBI Taxonomy" id="111807"/>
    <lineage>
        <taxon>Bacteria</taxon>
        <taxon>Bacillati</taxon>
        <taxon>Actinomycetota</taxon>
        <taxon>Actinomycetes</taxon>
        <taxon>Streptosporangiales</taxon>
        <taxon>Thermomonosporaceae</taxon>
        <taxon>Actinomadura</taxon>
    </lineage>
</organism>
<evidence type="ECO:0000256" key="2">
    <source>
        <dbReference type="ARBA" id="ARBA00022598"/>
    </source>
</evidence>
<dbReference type="Gene3D" id="3.30.590.10">
    <property type="entry name" value="Glutamine synthetase/guanido kinase, catalytic domain"/>
    <property type="match status" value="1"/>
</dbReference>
<dbReference type="InterPro" id="IPR036651">
    <property type="entry name" value="Gln_synt_N_sf"/>
</dbReference>
<comment type="similarity">
    <text evidence="1 3 4">Belongs to the glutamine synthetase family.</text>
</comment>
<accession>A0ABW2CX21</accession>
<dbReference type="RefSeq" id="WP_309240106.1">
    <property type="nucleotide sequence ID" value="NZ_JBHSXE010000001.1"/>
</dbReference>
<gene>
    <name evidence="6" type="ORF">ACFQKB_42020</name>
</gene>
<dbReference type="Pfam" id="PF00120">
    <property type="entry name" value="Gln-synt_C"/>
    <property type="match status" value="1"/>
</dbReference>
<evidence type="ECO:0000256" key="4">
    <source>
        <dbReference type="RuleBase" id="RU000384"/>
    </source>
</evidence>
<dbReference type="PANTHER" id="PTHR43785:SF12">
    <property type="entry name" value="TYPE-1 GLUTAMINE SYNTHETASE 2"/>
    <property type="match status" value="1"/>
</dbReference>
<evidence type="ECO:0000256" key="3">
    <source>
        <dbReference type="PROSITE-ProRule" id="PRU01331"/>
    </source>
</evidence>
<dbReference type="SUPFAM" id="SSF54368">
    <property type="entry name" value="Glutamine synthetase, N-terminal domain"/>
    <property type="match status" value="1"/>
</dbReference>
<evidence type="ECO:0000313" key="6">
    <source>
        <dbReference type="EMBL" id="MFC6886397.1"/>
    </source>
</evidence>